<dbReference type="EMBL" id="JAYRBN010000112">
    <property type="protein sequence ID" value="KAL2724865.1"/>
    <property type="molecule type" value="Genomic_DNA"/>
</dbReference>
<reference evidence="1 2" key="1">
    <citation type="journal article" date="2024" name="Ann. Entomol. Soc. Am.">
        <title>Genomic analyses of the southern and eastern yellowjacket wasps (Hymenoptera: Vespidae) reveal evolutionary signatures of social life.</title>
        <authorList>
            <person name="Catto M.A."/>
            <person name="Caine P.B."/>
            <person name="Orr S.E."/>
            <person name="Hunt B.G."/>
            <person name="Goodisman M.A.D."/>
        </authorList>
    </citation>
    <scope>NUCLEOTIDE SEQUENCE [LARGE SCALE GENOMIC DNA]</scope>
    <source>
        <strain evidence="1">232</strain>
        <tissue evidence="1">Head and thorax</tissue>
    </source>
</reference>
<comment type="caution">
    <text evidence="1">The sequence shown here is derived from an EMBL/GenBank/DDBJ whole genome shotgun (WGS) entry which is preliminary data.</text>
</comment>
<protein>
    <submittedName>
        <fullName evidence="1">Uncharacterized protein</fullName>
    </submittedName>
</protein>
<evidence type="ECO:0000313" key="1">
    <source>
        <dbReference type="EMBL" id="KAL2724865.1"/>
    </source>
</evidence>
<gene>
    <name evidence="1" type="ORF">V1477_018726</name>
</gene>
<organism evidence="1 2">
    <name type="scientific">Vespula maculifrons</name>
    <name type="common">Eastern yellow jacket</name>
    <name type="synonym">Wasp</name>
    <dbReference type="NCBI Taxonomy" id="7453"/>
    <lineage>
        <taxon>Eukaryota</taxon>
        <taxon>Metazoa</taxon>
        <taxon>Ecdysozoa</taxon>
        <taxon>Arthropoda</taxon>
        <taxon>Hexapoda</taxon>
        <taxon>Insecta</taxon>
        <taxon>Pterygota</taxon>
        <taxon>Neoptera</taxon>
        <taxon>Endopterygota</taxon>
        <taxon>Hymenoptera</taxon>
        <taxon>Apocrita</taxon>
        <taxon>Aculeata</taxon>
        <taxon>Vespoidea</taxon>
        <taxon>Vespidae</taxon>
        <taxon>Vespinae</taxon>
        <taxon>Vespula</taxon>
    </lineage>
</organism>
<sequence length="65" mass="7989">MSHGSSLFNNVNYFMYNVDCRPVNNRYIMYKHCISLLKKYLPPQTQKKNKCECIFYEYKEMIHDR</sequence>
<name>A0ABD2AYS4_VESMC</name>
<proteinExistence type="predicted"/>
<accession>A0ABD2AYS4</accession>
<evidence type="ECO:0000313" key="2">
    <source>
        <dbReference type="Proteomes" id="UP001607303"/>
    </source>
</evidence>
<dbReference type="Proteomes" id="UP001607303">
    <property type="component" value="Unassembled WGS sequence"/>
</dbReference>
<keyword evidence="2" id="KW-1185">Reference proteome</keyword>
<dbReference type="AlphaFoldDB" id="A0ABD2AYS4"/>